<keyword evidence="2" id="KW-1185">Reference proteome</keyword>
<accession>A0A848MAT9</accession>
<proteinExistence type="predicted"/>
<dbReference type="EMBL" id="JABBPN010000033">
    <property type="protein sequence ID" value="NMO98207.1"/>
    <property type="molecule type" value="Genomic_DNA"/>
</dbReference>
<reference evidence="1 2" key="1">
    <citation type="submission" date="2020-04" db="EMBL/GenBank/DDBJ databases">
        <title>Paenibacillus algicola sp. nov., a novel marine bacterium producing alginate lyase.</title>
        <authorList>
            <person name="Huang H."/>
        </authorList>
    </citation>
    <scope>NUCLEOTIDE SEQUENCE [LARGE SCALE GENOMIC DNA]</scope>
    <source>
        <strain evidence="1 2">L7-75</strain>
    </source>
</reference>
<evidence type="ECO:0000313" key="2">
    <source>
        <dbReference type="Proteomes" id="UP000565468"/>
    </source>
</evidence>
<protein>
    <submittedName>
        <fullName evidence="1">Uncharacterized protein</fullName>
    </submittedName>
</protein>
<dbReference type="RefSeq" id="WP_169506979.1">
    <property type="nucleotide sequence ID" value="NZ_JABBPN010000033.1"/>
</dbReference>
<name>A0A848MAT9_PAELE</name>
<sequence length="70" mass="8297">MPIVRPLFSDQDFQEAVDQQYEVRVFKEDQLVHAGTTVIRFTDQTVVTQSDVSNVDYYSRTECQFYELRN</sequence>
<comment type="caution">
    <text evidence="1">The sequence shown here is derived from an EMBL/GenBank/DDBJ whole genome shotgun (WGS) entry which is preliminary data.</text>
</comment>
<dbReference type="AlphaFoldDB" id="A0A848MAT9"/>
<dbReference type="Proteomes" id="UP000565468">
    <property type="component" value="Unassembled WGS sequence"/>
</dbReference>
<gene>
    <name evidence="1" type="ORF">HII30_20870</name>
</gene>
<organism evidence="1 2">
    <name type="scientific">Paenibacillus lemnae</name>
    <dbReference type="NCBI Taxonomy" id="1330551"/>
    <lineage>
        <taxon>Bacteria</taxon>
        <taxon>Bacillati</taxon>
        <taxon>Bacillota</taxon>
        <taxon>Bacilli</taxon>
        <taxon>Bacillales</taxon>
        <taxon>Paenibacillaceae</taxon>
        <taxon>Paenibacillus</taxon>
    </lineage>
</organism>
<evidence type="ECO:0000313" key="1">
    <source>
        <dbReference type="EMBL" id="NMO98207.1"/>
    </source>
</evidence>